<feature type="non-terminal residue" evidence="2">
    <location>
        <position position="1"/>
    </location>
</feature>
<dbReference type="EMBL" id="GG703203">
    <property type="protein sequence ID" value="KOB89771.1"/>
    <property type="molecule type" value="Genomic_DNA"/>
</dbReference>
<gene>
    <name evidence="2" type="ORF">PFDG_05324</name>
</gene>
<organism evidence="2 3">
    <name type="scientific">Plasmodium falciparum (isolate Dd2)</name>
    <dbReference type="NCBI Taxonomy" id="57267"/>
    <lineage>
        <taxon>Eukaryota</taxon>
        <taxon>Sar</taxon>
        <taxon>Alveolata</taxon>
        <taxon>Apicomplexa</taxon>
        <taxon>Aconoidasida</taxon>
        <taxon>Haemosporida</taxon>
        <taxon>Plasmodiidae</taxon>
        <taxon>Plasmodium</taxon>
        <taxon>Plasmodium (Laverania)</taxon>
    </lineage>
</organism>
<dbReference type="AlphaFoldDB" id="A0A0L7MAB2"/>
<evidence type="ECO:0000313" key="3">
    <source>
        <dbReference type="Proteomes" id="UP000054282"/>
    </source>
</evidence>
<accession>A0A0L7MAB2</accession>
<reference evidence="3" key="1">
    <citation type="submission" date="2006-09" db="EMBL/GenBank/DDBJ databases">
        <title>Annotation of Plasmodium falciparum Dd2.</title>
        <authorList>
            <consortium name="The Broad Institute Genome Sequencing Platform"/>
            <person name="Volkman S.K."/>
            <person name="Neafsey D.E."/>
            <person name="Dash A.P."/>
            <person name="Chitnis C.E."/>
            <person name="Hartl D.L."/>
            <person name="Young S.K."/>
            <person name="Zeng Q."/>
            <person name="Koehrsen M."/>
            <person name="Alvarado L."/>
            <person name="Berlin A."/>
            <person name="Borenstein D."/>
            <person name="Chapman S.B."/>
            <person name="Chen Z."/>
            <person name="Engels R."/>
            <person name="Freedman E."/>
            <person name="Gellesch M."/>
            <person name="Goldberg J."/>
            <person name="Griggs A."/>
            <person name="Gujja S."/>
            <person name="Heilman E.R."/>
            <person name="Heiman D.I."/>
            <person name="Howarth C."/>
            <person name="Jen D."/>
            <person name="Larson L."/>
            <person name="Mehta T."/>
            <person name="Neiman D."/>
            <person name="Park D."/>
            <person name="Pearson M."/>
            <person name="Roberts A."/>
            <person name="Saif S."/>
            <person name="Shea T."/>
            <person name="Shenoy N."/>
            <person name="Sisk P."/>
            <person name="Stolte C."/>
            <person name="Sykes S."/>
            <person name="Walk T."/>
            <person name="White J."/>
            <person name="Yandava C."/>
            <person name="Haas B."/>
            <person name="Henn M.R."/>
            <person name="Nusbaum C."/>
            <person name="Birren B."/>
        </authorList>
    </citation>
    <scope>NUCLEOTIDE SEQUENCE [LARGE SCALE GENOMIC DNA]</scope>
</reference>
<sequence>SRDKNDRLSFANDNALEKDIFLNQGEKELRCNHNSINRERNQDKHLQMCSLTES</sequence>
<proteinExistence type="predicted"/>
<protein>
    <submittedName>
        <fullName evidence="2">Uncharacterized protein</fullName>
    </submittedName>
</protein>
<dbReference type="Proteomes" id="UP000054282">
    <property type="component" value="Unassembled WGS sequence"/>
</dbReference>
<feature type="region of interest" description="Disordered" evidence="1">
    <location>
        <begin position="33"/>
        <end position="54"/>
    </location>
</feature>
<name>A0A0L7MAB2_PLAF4</name>
<feature type="compositionally biased region" description="Basic and acidic residues" evidence="1">
    <location>
        <begin position="33"/>
        <end position="46"/>
    </location>
</feature>
<dbReference type="KEGG" id="pfd:PFDG_05324"/>
<reference evidence="3" key="2">
    <citation type="submission" date="2006-09" db="EMBL/GenBank/DDBJ databases">
        <title>The genome sequence of Plasmodium falciparum Dd2.</title>
        <authorList>
            <consortium name="The Broad Institute Genome Sequencing Platform"/>
            <person name="Birren B."/>
            <person name="Lander E."/>
            <person name="Galagan J."/>
            <person name="Nusbaum C."/>
            <person name="Devon K."/>
            <person name="Henn M."/>
            <person name="Jaffe D."/>
            <person name="Butler J."/>
            <person name="Alvarez P."/>
            <person name="Gnerre S."/>
            <person name="Grabherr M."/>
            <person name="Kleber M."/>
            <person name="Mauceli E."/>
            <person name="Brockman W."/>
            <person name="MacCallum I.A."/>
            <person name="Rounsley S."/>
            <person name="Young S."/>
            <person name="LaButti K."/>
            <person name="Pushparaj V."/>
            <person name="DeCaprio D."/>
            <person name="Crawford M."/>
            <person name="Koehrsen M."/>
            <person name="Engels R."/>
            <person name="Montgomery P."/>
            <person name="Pearson M."/>
            <person name="Howarth C."/>
            <person name="Larson L."/>
            <person name="Luoma S."/>
            <person name="White J."/>
            <person name="Kodira C."/>
            <person name="Zeng Q."/>
            <person name="O'Leary S."/>
            <person name="Yandava C."/>
            <person name="Alvarado L."/>
            <person name="Wirth D."/>
            <person name="Volkman S."/>
            <person name="Hartl D."/>
        </authorList>
    </citation>
    <scope>NUCLEOTIDE SEQUENCE [LARGE SCALE GENOMIC DNA]</scope>
</reference>
<evidence type="ECO:0000313" key="2">
    <source>
        <dbReference type="EMBL" id="KOB89771.1"/>
    </source>
</evidence>
<evidence type="ECO:0000256" key="1">
    <source>
        <dbReference type="SAM" id="MobiDB-lite"/>
    </source>
</evidence>